<dbReference type="EMBL" id="RQYT01000002">
    <property type="protein sequence ID" value="RRD51223.1"/>
    <property type="molecule type" value="Genomic_DNA"/>
</dbReference>
<evidence type="ECO:0000256" key="2">
    <source>
        <dbReference type="ARBA" id="ARBA00008333"/>
    </source>
</evidence>
<feature type="transmembrane region" description="Helical" evidence="6">
    <location>
        <begin position="268"/>
        <end position="289"/>
    </location>
</feature>
<dbReference type="OrthoDB" id="7260758at2"/>
<dbReference type="GO" id="GO:0015093">
    <property type="term" value="F:ferrous iron transmembrane transporter activity"/>
    <property type="evidence" value="ECO:0007669"/>
    <property type="project" value="TreeGrafter"/>
</dbReference>
<comment type="caution">
    <text evidence="7">The sequence shown here is derived from an EMBL/GenBank/DDBJ whole genome shotgun (WGS) entry which is preliminary data.</text>
</comment>
<feature type="transmembrane region" description="Helical" evidence="6">
    <location>
        <begin position="104"/>
        <end position="123"/>
    </location>
</feature>
<dbReference type="NCBIfam" id="NF041756">
    <property type="entry name" value="EfeU"/>
    <property type="match status" value="1"/>
</dbReference>
<evidence type="ECO:0000256" key="1">
    <source>
        <dbReference type="ARBA" id="ARBA00004141"/>
    </source>
</evidence>
<dbReference type="InterPro" id="IPR004923">
    <property type="entry name" value="FTR1/Fip1/EfeU"/>
</dbReference>
<keyword evidence="4 6" id="KW-1133">Transmembrane helix</keyword>
<feature type="transmembrane region" description="Helical" evidence="6">
    <location>
        <begin position="174"/>
        <end position="194"/>
    </location>
</feature>
<keyword evidence="3 6" id="KW-0812">Transmembrane</keyword>
<evidence type="ECO:0000313" key="7">
    <source>
        <dbReference type="EMBL" id="RRD51223.1"/>
    </source>
</evidence>
<comment type="similarity">
    <text evidence="2">Belongs to the oxidase-dependent Fe transporter (OFeT) (TC 9.A.10.1) family.</text>
</comment>
<name>A0A3P1X379_9ACTN</name>
<feature type="transmembrane region" description="Helical" evidence="6">
    <location>
        <begin position="39"/>
        <end position="59"/>
    </location>
</feature>
<accession>A0A3P1X379</accession>
<evidence type="ECO:0000313" key="8">
    <source>
        <dbReference type="Proteomes" id="UP000280935"/>
    </source>
</evidence>
<dbReference type="PANTHER" id="PTHR31632">
    <property type="entry name" value="IRON TRANSPORTER FTH1"/>
    <property type="match status" value="1"/>
</dbReference>
<evidence type="ECO:0000256" key="4">
    <source>
        <dbReference type="ARBA" id="ARBA00022989"/>
    </source>
</evidence>
<evidence type="ECO:0000256" key="5">
    <source>
        <dbReference type="ARBA" id="ARBA00023136"/>
    </source>
</evidence>
<feature type="transmembrane region" description="Helical" evidence="6">
    <location>
        <begin position="6"/>
        <end position="27"/>
    </location>
</feature>
<dbReference type="PANTHER" id="PTHR31632:SF2">
    <property type="entry name" value="PLASMA MEMBRANE IRON PERMEASE"/>
    <property type="match status" value="1"/>
</dbReference>
<organism evidence="7 8">
    <name type="scientific">Arachnia propionica</name>
    <dbReference type="NCBI Taxonomy" id="1750"/>
    <lineage>
        <taxon>Bacteria</taxon>
        <taxon>Bacillati</taxon>
        <taxon>Actinomycetota</taxon>
        <taxon>Actinomycetes</taxon>
        <taxon>Propionibacteriales</taxon>
        <taxon>Propionibacteriaceae</taxon>
        <taxon>Arachnia</taxon>
    </lineage>
</organism>
<dbReference type="GO" id="GO:0033573">
    <property type="term" value="C:high-affinity iron permease complex"/>
    <property type="evidence" value="ECO:0007669"/>
    <property type="project" value="InterPro"/>
</dbReference>
<keyword evidence="5 6" id="KW-0472">Membrane</keyword>
<dbReference type="Pfam" id="PF03239">
    <property type="entry name" value="FTR1"/>
    <property type="match status" value="1"/>
</dbReference>
<evidence type="ECO:0000256" key="6">
    <source>
        <dbReference type="SAM" id="Phobius"/>
    </source>
</evidence>
<evidence type="ECO:0000256" key="3">
    <source>
        <dbReference type="ARBA" id="ARBA00022692"/>
    </source>
</evidence>
<feature type="transmembrane region" description="Helical" evidence="6">
    <location>
        <begin position="143"/>
        <end position="162"/>
    </location>
</feature>
<protein>
    <submittedName>
        <fullName evidence="7">High-affinity Fe2+/Pb2+ permease</fullName>
    </submittedName>
</protein>
<dbReference type="Proteomes" id="UP000280935">
    <property type="component" value="Unassembled WGS sequence"/>
</dbReference>
<feature type="transmembrane region" description="Helical" evidence="6">
    <location>
        <begin position="71"/>
        <end position="92"/>
    </location>
</feature>
<dbReference type="AlphaFoldDB" id="A0A3P1X379"/>
<reference evidence="7 8" key="1">
    <citation type="submission" date="2018-11" db="EMBL/GenBank/DDBJ databases">
        <title>Genomes From Bacteria Associated with the Canine Oral Cavity: a Test Case for Automated Genome-Based Taxonomic Assignment.</title>
        <authorList>
            <person name="Coil D.A."/>
            <person name="Jospin G."/>
            <person name="Darling A.E."/>
            <person name="Wallis C."/>
            <person name="Davis I.J."/>
            <person name="Harris S."/>
            <person name="Eisen J.A."/>
            <person name="Holcombe L.J."/>
            <person name="O'Flynn C."/>
        </authorList>
    </citation>
    <scope>NUCLEOTIDE SEQUENCE [LARGE SCALE GENOMIC DNA]</scope>
    <source>
        <strain evidence="7 8">OH2822_COT-296</strain>
    </source>
</reference>
<gene>
    <name evidence="7" type="ORF">EII35_02165</name>
</gene>
<dbReference type="RefSeq" id="WP_125226815.1">
    <property type="nucleotide sequence ID" value="NZ_RQYT01000002.1"/>
</dbReference>
<proteinExistence type="inferred from homology"/>
<comment type="subcellular location">
    <subcellularLocation>
        <location evidence="1">Membrane</location>
        <topology evidence="1">Multi-pass membrane protein</topology>
    </subcellularLocation>
</comment>
<sequence length="308" mass="33745">MFLGAFLIGLREGLEASLIIGILIAYVLKQQRRDVVPRIWLGVGIAITASLLLGAAFTFGRYGLSFEGQELLGGGMSLLAVVMVTWMVFWMLRAGRTMKAELESSAATAIGTGWGMFGLAFISVGREGIETTLMLWAWLTEPVALAGALIGLVTAAIMGWFVYKGMLRIRFSTFFAWTGTLLIIMTAGILAYGIHDLQEARFLPGPFSGAPITPVNFRTGEVLVGFFTEIPYWGAPFPFGWAFDLQDVIAPDSWLAALLKGTVGFTPLMSWLEITAWAIYLAIVLPMFIRRVRHATPRKESHEVPQSA</sequence>